<dbReference type="InterPro" id="IPR004299">
    <property type="entry name" value="MBOAT_fam"/>
</dbReference>
<dbReference type="GO" id="GO:0005783">
    <property type="term" value="C:endoplasmic reticulum"/>
    <property type="evidence" value="ECO:0007669"/>
    <property type="project" value="TreeGrafter"/>
</dbReference>
<dbReference type="AlphaFoldDB" id="A0A9W8CMB7"/>
<evidence type="ECO:0000256" key="4">
    <source>
        <dbReference type="ARBA" id="ARBA00022989"/>
    </source>
</evidence>
<evidence type="ECO:0000313" key="9">
    <source>
        <dbReference type="Proteomes" id="UP001145021"/>
    </source>
</evidence>
<feature type="transmembrane region" description="Helical" evidence="7">
    <location>
        <begin position="49"/>
        <end position="66"/>
    </location>
</feature>
<keyword evidence="5 7" id="KW-0472">Membrane</keyword>
<name>A0A9W8CMB7_9FUNG</name>
<feature type="transmembrane region" description="Helical" evidence="7">
    <location>
        <begin position="359"/>
        <end position="378"/>
    </location>
</feature>
<organism evidence="8 9">
    <name type="scientific">Coemansia asiatica</name>
    <dbReference type="NCBI Taxonomy" id="1052880"/>
    <lineage>
        <taxon>Eukaryota</taxon>
        <taxon>Fungi</taxon>
        <taxon>Fungi incertae sedis</taxon>
        <taxon>Zoopagomycota</taxon>
        <taxon>Kickxellomycotina</taxon>
        <taxon>Kickxellomycetes</taxon>
        <taxon>Kickxellales</taxon>
        <taxon>Kickxellaceae</taxon>
        <taxon>Coemansia</taxon>
    </lineage>
</organism>
<evidence type="ECO:0000256" key="6">
    <source>
        <dbReference type="ARBA" id="ARBA00023315"/>
    </source>
</evidence>
<accession>A0A9W8CMB7</accession>
<dbReference type="PANTHER" id="PTHR13906:SF4">
    <property type="entry name" value="LYSOPHOSPHOLIPID ACYLTRANSFERASE 6"/>
    <property type="match status" value="1"/>
</dbReference>
<evidence type="ECO:0000256" key="2">
    <source>
        <dbReference type="ARBA" id="ARBA00022679"/>
    </source>
</evidence>
<feature type="transmembrane region" description="Helical" evidence="7">
    <location>
        <begin position="14"/>
        <end position="37"/>
    </location>
</feature>
<keyword evidence="4 7" id="KW-1133">Transmembrane helix</keyword>
<comment type="caution">
    <text evidence="8">The sequence shown here is derived from an EMBL/GenBank/DDBJ whole genome shotgun (WGS) entry which is preliminary data.</text>
</comment>
<evidence type="ECO:0000256" key="1">
    <source>
        <dbReference type="ARBA" id="ARBA00004141"/>
    </source>
</evidence>
<protein>
    <submittedName>
        <fullName evidence="8">Lysophospholipid acyltransferase</fullName>
    </submittedName>
</protein>
<dbReference type="Pfam" id="PF03062">
    <property type="entry name" value="MBOAT"/>
    <property type="match status" value="1"/>
</dbReference>
<keyword evidence="6 8" id="KW-0012">Acyltransferase</keyword>
<dbReference type="GO" id="GO:0047184">
    <property type="term" value="F:1-acylglycerophosphocholine O-acyltransferase activity"/>
    <property type="evidence" value="ECO:0007669"/>
    <property type="project" value="TreeGrafter"/>
</dbReference>
<feature type="transmembrane region" description="Helical" evidence="7">
    <location>
        <begin position="418"/>
        <end position="437"/>
    </location>
</feature>
<feature type="transmembrane region" description="Helical" evidence="7">
    <location>
        <begin position="216"/>
        <end position="235"/>
    </location>
</feature>
<evidence type="ECO:0000256" key="3">
    <source>
        <dbReference type="ARBA" id="ARBA00022692"/>
    </source>
</evidence>
<comment type="subcellular location">
    <subcellularLocation>
        <location evidence="1">Membrane</location>
        <topology evidence="1">Multi-pass membrane protein</topology>
    </subcellularLocation>
</comment>
<dbReference type="InterPro" id="IPR049941">
    <property type="entry name" value="LPLAT_7/PORCN-like"/>
</dbReference>
<feature type="transmembrane region" description="Helical" evidence="7">
    <location>
        <begin position="443"/>
        <end position="463"/>
    </location>
</feature>
<dbReference type="GO" id="GO:0016020">
    <property type="term" value="C:membrane"/>
    <property type="evidence" value="ECO:0007669"/>
    <property type="project" value="UniProtKB-SubCell"/>
</dbReference>
<evidence type="ECO:0000256" key="7">
    <source>
        <dbReference type="SAM" id="Phobius"/>
    </source>
</evidence>
<keyword evidence="9" id="KW-1185">Reference proteome</keyword>
<proteinExistence type="predicted"/>
<evidence type="ECO:0000256" key="5">
    <source>
        <dbReference type="ARBA" id="ARBA00023136"/>
    </source>
</evidence>
<evidence type="ECO:0000313" key="8">
    <source>
        <dbReference type="EMBL" id="KAJ1647467.1"/>
    </source>
</evidence>
<sequence length="477" mass="52288">MQALNLLLDRLSTAYLGGIAVDRVATVLAVLMSYGLAHLFRLIPAKHPQTKHAFSILATVFLFGIIQEQTVGLAHLAASALGLYLMMAALETHRAMPYAVFLVAMAHMSYSQIQRQLSEAAGEVNFDYTGAQMVFVIKVTSLAFCISDGQRRDSAQLSAYQRKNAIEGVPQLIEYLGYVFFFPGFAVGPAFEMATYRRMVAFEGSATTWRQLNARAYWTLAGGVFWMVIFVMYGSEYTFLHLTTPAFAQMGFLAKSVRLCVSGVVTRAAYYTAWKMSEGACVLTGLGFDGYSDNGEAQWADISNVHIAKVEFGTSIKELIDSWNIGTNTWLRHHVYLRMAPPGSGASAKATVLTFLVSAWWHGFYAGYYLTFVVGAVASNAARTLRRALNGAVVDAAAVHGPLVKQIYDVVGWVLSKYALDFAAVPFVVLALGPSIGAWRNNFFALPVGLILVYLAFNVARVGRFIPKGSRDRQKTA</sequence>
<keyword evidence="3 7" id="KW-0812">Transmembrane</keyword>
<dbReference type="EMBL" id="JANBOH010000028">
    <property type="protein sequence ID" value="KAJ1647467.1"/>
    <property type="molecule type" value="Genomic_DNA"/>
</dbReference>
<gene>
    <name evidence="8" type="primary">ale1</name>
    <name evidence="8" type="ORF">LPJ64_001130</name>
</gene>
<keyword evidence="2" id="KW-0808">Transferase</keyword>
<dbReference type="GO" id="GO:0030258">
    <property type="term" value="P:lipid modification"/>
    <property type="evidence" value="ECO:0007669"/>
    <property type="project" value="TreeGrafter"/>
</dbReference>
<dbReference type="Proteomes" id="UP001145021">
    <property type="component" value="Unassembled WGS sequence"/>
</dbReference>
<dbReference type="GO" id="GO:0046474">
    <property type="term" value="P:glycerophospholipid biosynthetic process"/>
    <property type="evidence" value="ECO:0007669"/>
    <property type="project" value="TreeGrafter"/>
</dbReference>
<feature type="transmembrane region" description="Helical" evidence="7">
    <location>
        <begin position="175"/>
        <end position="195"/>
    </location>
</feature>
<reference evidence="8" key="1">
    <citation type="submission" date="2022-07" db="EMBL/GenBank/DDBJ databases">
        <title>Phylogenomic reconstructions and comparative analyses of Kickxellomycotina fungi.</title>
        <authorList>
            <person name="Reynolds N.K."/>
            <person name="Stajich J.E."/>
            <person name="Barry K."/>
            <person name="Grigoriev I.V."/>
            <person name="Crous P."/>
            <person name="Smith M.E."/>
        </authorList>
    </citation>
    <scope>NUCLEOTIDE SEQUENCE</scope>
    <source>
        <strain evidence="8">NBRC 105413</strain>
    </source>
</reference>
<dbReference type="PANTHER" id="PTHR13906">
    <property type="entry name" value="PORCUPINE"/>
    <property type="match status" value="1"/>
</dbReference>
<dbReference type="GO" id="GO:0003841">
    <property type="term" value="F:1-acylglycerol-3-phosphate O-acyltransferase activity"/>
    <property type="evidence" value="ECO:0007669"/>
    <property type="project" value="TreeGrafter"/>
</dbReference>